<sequence>MTIPAHGIIVPLLETAEDARRLVRSAKFPPKGNRGFGSPFAMERFGGVSMTEYLQQSNDALVTIVQIETKQALENVDSIAKVPGIDCLFVGPFDLGNNIGHSIIDNVMQDELKEAISTIQKAAKDNQKSSGIYSTSGDQAREFADQGFNMISAVTDTVALPKALTEALTSAKGSYMHSAATAGRGAISGIGRMVAGE</sequence>
<evidence type="ECO:0000256" key="1">
    <source>
        <dbReference type="ARBA" id="ARBA00005568"/>
    </source>
</evidence>
<proteinExistence type="inferred from homology"/>
<feature type="domain" description="HpcH/HpaI aldolase/citrate lyase" evidence="4">
    <location>
        <begin position="5"/>
        <end position="157"/>
    </location>
</feature>
<dbReference type="GO" id="GO:0005737">
    <property type="term" value="C:cytoplasm"/>
    <property type="evidence" value="ECO:0007669"/>
    <property type="project" value="TreeGrafter"/>
</dbReference>
<keyword evidence="3" id="KW-0456">Lyase</keyword>
<comment type="caution">
    <text evidence="5">The sequence shown here is derived from an EMBL/GenBank/DDBJ whole genome shotgun (WGS) entry which is preliminary data.</text>
</comment>
<dbReference type="InterPro" id="IPR040442">
    <property type="entry name" value="Pyrv_kinase-like_dom_sf"/>
</dbReference>
<dbReference type="InterPro" id="IPR015813">
    <property type="entry name" value="Pyrv/PenolPyrv_kinase-like_dom"/>
</dbReference>
<keyword evidence="2" id="KW-0479">Metal-binding</keyword>
<reference evidence="5" key="1">
    <citation type="journal article" date="2023" name="Genome Biol. Evol.">
        <title>First Whole Genome Sequence and Flow Cytometry Genome Size Data for the Lichen-Forming Fungus Ramalina farinacea (Ascomycota).</title>
        <authorList>
            <person name="Llewellyn T."/>
            <person name="Mian S."/>
            <person name="Hill R."/>
            <person name="Leitch I.J."/>
            <person name="Gaya E."/>
        </authorList>
    </citation>
    <scope>NUCLEOTIDE SEQUENCE</scope>
    <source>
        <strain evidence="5">LIQ254RAFAR</strain>
    </source>
</reference>
<protein>
    <recommendedName>
        <fullName evidence="4">HpcH/HpaI aldolase/citrate lyase domain-containing protein</fullName>
    </recommendedName>
</protein>
<dbReference type="InterPro" id="IPR050251">
    <property type="entry name" value="HpcH-HpaI_aldolase"/>
</dbReference>
<dbReference type="SUPFAM" id="SSF51621">
    <property type="entry name" value="Phosphoenolpyruvate/pyruvate domain"/>
    <property type="match status" value="1"/>
</dbReference>
<dbReference type="GO" id="GO:0046872">
    <property type="term" value="F:metal ion binding"/>
    <property type="evidence" value="ECO:0007669"/>
    <property type="project" value="UniProtKB-KW"/>
</dbReference>
<dbReference type="InterPro" id="IPR005000">
    <property type="entry name" value="Aldolase/citrate-lyase_domain"/>
</dbReference>
<comment type="similarity">
    <text evidence="1">Belongs to the HpcH/HpaI aldolase family.</text>
</comment>
<dbReference type="GO" id="GO:0016832">
    <property type="term" value="F:aldehyde-lyase activity"/>
    <property type="evidence" value="ECO:0007669"/>
    <property type="project" value="TreeGrafter"/>
</dbReference>
<dbReference type="AlphaFoldDB" id="A0AA43TY23"/>
<evidence type="ECO:0000259" key="4">
    <source>
        <dbReference type="Pfam" id="PF03328"/>
    </source>
</evidence>
<accession>A0AA43TY23</accession>
<dbReference type="PANTHER" id="PTHR30502">
    <property type="entry name" value="2-KETO-3-DEOXY-L-RHAMNONATE ALDOLASE"/>
    <property type="match status" value="1"/>
</dbReference>
<name>A0AA43TY23_9LECA</name>
<organism evidence="5 6">
    <name type="scientific">Ramalina farinacea</name>
    <dbReference type="NCBI Taxonomy" id="258253"/>
    <lineage>
        <taxon>Eukaryota</taxon>
        <taxon>Fungi</taxon>
        <taxon>Dikarya</taxon>
        <taxon>Ascomycota</taxon>
        <taxon>Pezizomycotina</taxon>
        <taxon>Lecanoromycetes</taxon>
        <taxon>OSLEUM clade</taxon>
        <taxon>Lecanoromycetidae</taxon>
        <taxon>Lecanorales</taxon>
        <taxon>Lecanorineae</taxon>
        <taxon>Ramalinaceae</taxon>
        <taxon>Ramalina</taxon>
    </lineage>
</organism>
<keyword evidence="6" id="KW-1185">Reference proteome</keyword>
<dbReference type="PANTHER" id="PTHR30502:SF0">
    <property type="entry name" value="PHOSPHOENOLPYRUVATE CARBOXYLASE FAMILY PROTEIN"/>
    <property type="match status" value="1"/>
</dbReference>
<dbReference type="Pfam" id="PF03328">
    <property type="entry name" value="HpcH_HpaI"/>
    <property type="match status" value="1"/>
</dbReference>
<dbReference type="Gene3D" id="3.20.20.60">
    <property type="entry name" value="Phosphoenolpyruvate-binding domains"/>
    <property type="match status" value="1"/>
</dbReference>
<dbReference type="EMBL" id="JAPUFD010000012">
    <property type="protein sequence ID" value="MDI1490575.1"/>
    <property type="molecule type" value="Genomic_DNA"/>
</dbReference>
<evidence type="ECO:0000256" key="3">
    <source>
        <dbReference type="ARBA" id="ARBA00023239"/>
    </source>
</evidence>
<evidence type="ECO:0000313" key="5">
    <source>
        <dbReference type="EMBL" id="MDI1490575.1"/>
    </source>
</evidence>
<evidence type="ECO:0000256" key="2">
    <source>
        <dbReference type="ARBA" id="ARBA00022723"/>
    </source>
</evidence>
<evidence type="ECO:0000313" key="6">
    <source>
        <dbReference type="Proteomes" id="UP001161017"/>
    </source>
</evidence>
<gene>
    <name evidence="5" type="ORF">OHK93_001779</name>
</gene>
<dbReference type="Proteomes" id="UP001161017">
    <property type="component" value="Unassembled WGS sequence"/>
</dbReference>